<feature type="transmembrane region" description="Helical" evidence="1">
    <location>
        <begin position="6"/>
        <end position="24"/>
    </location>
</feature>
<evidence type="ECO:0000256" key="1">
    <source>
        <dbReference type="SAM" id="Phobius"/>
    </source>
</evidence>
<dbReference type="EMBL" id="MNVO01000015">
    <property type="protein sequence ID" value="OIO33216.1"/>
    <property type="molecule type" value="Genomic_DNA"/>
</dbReference>
<keyword evidence="1" id="KW-0472">Membrane</keyword>
<feature type="transmembrane region" description="Helical" evidence="1">
    <location>
        <begin position="111"/>
        <end position="132"/>
    </location>
</feature>
<name>A0A1J4VB00_9BACT</name>
<organism evidence="2 3">
    <name type="scientific">Candidatus Nomurabacteria bacterium CG1_02_47_685</name>
    <dbReference type="NCBI Taxonomy" id="1805282"/>
    <lineage>
        <taxon>Bacteria</taxon>
        <taxon>Candidatus Nomuraibacteriota</taxon>
    </lineage>
</organism>
<evidence type="ECO:0000313" key="2">
    <source>
        <dbReference type="EMBL" id="OIO33216.1"/>
    </source>
</evidence>
<gene>
    <name evidence="2" type="ORF">AUJ44_00835</name>
</gene>
<feature type="transmembrane region" description="Helical" evidence="1">
    <location>
        <begin position="36"/>
        <end position="56"/>
    </location>
</feature>
<feature type="transmembrane region" description="Helical" evidence="1">
    <location>
        <begin position="68"/>
        <end position="90"/>
    </location>
</feature>
<protein>
    <submittedName>
        <fullName evidence="2">Uncharacterized protein</fullName>
    </submittedName>
</protein>
<evidence type="ECO:0000313" key="3">
    <source>
        <dbReference type="Proteomes" id="UP000183206"/>
    </source>
</evidence>
<dbReference type="STRING" id="1805282.AUJ44_00835"/>
<sequence>MLPQIVNIIAGFLLAVPKIMELGVAKNAIKKIESRLRPFEGIIGWVVLILGVGMLIERITFMPIFYRYYYIGGGFAQSIPAILMGLILLADFFRKHKDLDHFIKQIEPYKIWIGFWGITAGFISILSGCAFLC</sequence>
<keyword evidence="1" id="KW-1133">Transmembrane helix</keyword>
<dbReference type="Proteomes" id="UP000183206">
    <property type="component" value="Unassembled WGS sequence"/>
</dbReference>
<proteinExistence type="predicted"/>
<reference evidence="2 3" key="1">
    <citation type="journal article" date="2016" name="Environ. Microbiol.">
        <title>Genomic resolution of a cold subsurface aquifer community provides metabolic insights for novel microbes adapted to high CO concentrations.</title>
        <authorList>
            <person name="Probst A.J."/>
            <person name="Castelle C.J."/>
            <person name="Singh A."/>
            <person name="Brown C.T."/>
            <person name="Anantharaman K."/>
            <person name="Sharon I."/>
            <person name="Hug L.A."/>
            <person name="Burstein D."/>
            <person name="Emerson J.B."/>
            <person name="Thomas B.C."/>
            <person name="Banfield J.F."/>
        </authorList>
    </citation>
    <scope>NUCLEOTIDE SEQUENCE [LARGE SCALE GENOMIC DNA]</scope>
    <source>
        <strain evidence="2">CG1_02_47_685</strain>
    </source>
</reference>
<keyword evidence="1" id="KW-0812">Transmembrane</keyword>
<dbReference type="AlphaFoldDB" id="A0A1J4VB00"/>
<accession>A0A1J4VB00</accession>
<comment type="caution">
    <text evidence="2">The sequence shown here is derived from an EMBL/GenBank/DDBJ whole genome shotgun (WGS) entry which is preliminary data.</text>
</comment>